<gene>
    <name evidence="2" type="ORF">Ptr86124_003654</name>
    <name evidence="1" type="ORF">PtrM4_099210</name>
</gene>
<evidence type="ECO:0000313" key="1">
    <source>
        <dbReference type="EMBL" id="KAF7572421.1"/>
    </source>
</evidence>
<protein>
    <submittedName>
        <fullName evidence="1">Uncharacterized protein</fullName>
    </submittedName>
</protein>
<dbReference type="AlphaFoldDB" id="A0A2W1GWF0"/>
<proteinExistence type="predicted"/>
<evidence type="ECO:0000313" key="2">
    <source>
        <dbReference type="EMBL" id="KAI1516717.1"/>
    </source>
</evidence>
<evidence type="ECO:0000313" key="4">
    <source>
        <dbReference type="Proteomes" id="UP000249757"/>
    </source>
</evidence>
<keyword evidence="4" id="KW-1185">Reference proteome</keyword>
<dbReference type="Proteomes" id="UP000249757">
    <property type="component" value="Unassembled WGS sequence"/>
</dbReference>
<sequence length="156" mass="17603">MVKDQDALTLFGPVLIPSENEDLESKAVAEKMTNTNSLYDNEIPASMRAYIKERAATACKDLFHNPEKEVTIPKWYKGENDDAEEQGEPGLLEGDDAFKATLIQDKEGTGADMLQEYGMHGRQTAFAVCVRVVPRHMFSNWDRQLRDHAKASIREN</sequence>
<accession>A0A2W1GWF0</accession>
<name>A0A2W1GWF0_9PLEO</name>
<dbReference type="EMBL" id="NQIK02000004">
    <property type="protein sequence ID" value="KAF7572421.1"/>
    <property type="molecule type" value="Genomic_DNA"/>
</dbReference>
<dbReference type="EMBL" id="NRDI02000004">
    <property type="protein sequence ID" value="KAI1516717.1"/>
    <property type="molecule type" value="Genomic_DNA"/>
</dbReference>
<dbReference type="Proteomes" id="UP000245464">
    <property type="component" value="Chromosome 4"/>
</dbReference>
<reference evidence="4" key="4">
    <citation type="journal article" date="2022" name="Microb. Genom.">
        <title>A global pangenome for the wheat fungal pathogen Pyrenophora tritici-repentis and prediction of effector protein structural homology.</title>
        <authorList>
            <person name="Moolhuijzen P.M."/>
            <person name="See P.T."/>
            <person name="Shi G."/>
            <person name="Powell H.R."/>
            <person name="Cockram J."/>
            <person name="Jorgensen L.N."/>
            <person name="Benslimane H."/>
            <person name="Strelkov S.E."/>
            <person name="Turner J."/>
            <person name="Liu Z."/>
            <person name="Moffat C.S."/>
        </authorList>
    </citation>
    <scope>NUCLEOTIDE SEQUENCE [LARGE SCALE GENOMIC DNA]</scope>
</reference>
<comment type="caution">
    <text evidence="1">The sequence shown here is derived from an EMBL/GenBank/DDBJ whole genome shotgun (WGS) entry which is preliminary data.</text>
</comment>
<organism evidence="1 3">
    <name type="scientific">Pyrenophora tritici-repentis</name>
    <dbReference type="NCBI Taxonomy" id="45151"/>
    <lineage>
        <taxon>Eukaryota</taxon>
        <taxon>Fungi</taxon>
        <taxon>Dikarya</taxon>
        <taxon>Ascomycota</taxon>
        <taxon>Pezizomycotina</taxon>
        <taxon>Dothideomycetes</taxon>
        <taxon>Pleosporomycetidae</taxon>
        <taxon>Pleosporales</taxon>
        <taxon>Pleosporineae</taxon>
        <taxon>Pleosporaceae</taxon>
        <taxon>Pyrenophora</taxon>
    </lineage>
</organism>
<reference evidence="1" key="1">
    <citation type="journal article" date="2018" name="BMC Genomics">
        <title>Comparative genomics of the wheat fungal pathogen Pyrenophora tritici-repentis reveals chromosomal variations and genome plasticity.</title>
        <authorList>
            <person name="Moolhuijzen P."/>
            <person name="See P.T."/>
            <person name="Hane J.K."/>
            <person name="Shi G."/>
            <person name="Liu Z."/>
            <person name="Oliver R.P."/>
            <person name="Moffat C.S."/>
        </authorList>
    </citation>
    <scope>NUCLEOTIDE SEQUENCE [LARGE SCALE GENOMIC DNA]</scope>
    <source>
        <strain evidence="1">M4</strain>
    </source>
</reference>
<evidence type="ECO:0000313" key="3">
    <source>
        <dbReference type="Proteomes" id="UP000245464"/>
    </source>
</evidence>
<reference evidence="2" key="3">
    <citation type="journal article" date="2022" name="bioRxiv">
        <title>A global pangenome for the wheat fungal pathogen Pyrenophora tritici-repentis and prediction of effector protein structural homology.</title>
        <authorList>
            <person name="Moolhuijzen P."/>
            <person name="See P.T."/>
            <person name="Shi G."/>
            <person name="Powell H.R."/>
            <person name="Cockram J."/>
            <person name="Jorgensen L.N."/>
            <person name="Benslimane H."/>
            <person name="Strelkov S.E."/>
            <person name="Turner J."/>
            <person name="Liu Z."/>
            <person name="Moffat C.S."/>
        </authorList>
    </citation>
    <scope>NUCLEOTIDE SEQUENCE</scope>
    <source>
        <strain evidence="2">86-124</strain>
    </source>
</reference>
<reference evidence="2" key="2">
    <citation type="submission" date="2021-05" db="EMBL/GenBank/DDBJ databases">
        <authorList>
            <person name="Moolhuijzen P.M."/>
            <person name="Moffat C.S."/>
        </authorList>
    </citation>
    <scope>NUCLEOTIDE SEQUENCE</scope>
    <source>
        <strain evidence="2">86-124</strain>
    </source>
</reference>